<proteinExistence type="predicted"/>
<evidence type="ECO:0000313" key="2">
    <source>
        <dbReference type="Proteomes" id="UP001152888"/>
    </source>
</evidence>
<dbReference type="EMBL" id="CAKOFQ010006697">
    <property type="protein sequence ID" value="CAH1961869.1"/>
    <property type="molecule type" value="Genomic_DNA"/>
</dbReference>
<keyword evidence="2" id="KW-1185">Reference proteome</keyword>
<dbReference type="Proteomes" id="UP001152888">
    <property type="component" value="Unassembled WGS sequence"/>
</dbReference>
<protein>
    <submittedName>
        <fullName evidence="1">Uncharacterized protein</fullName>
    </submittedName>
</protein>
<dbReference type="OrthoDB" id="297496at2759"/>
<comment type="caution">
    <text evidence="1">The sequence shown here is derived from an EMBL/GenBank/DDBJ whole genome shotgun (WGS) entry which is preliminary data.</text>
</comment>
<dbReference type="AlphaFoldDB" id="A0A9P0JV53"/>
<evidence type="ECO:0000313" key="1">
    <source>
        <dbReference type="EMBL" id="CAH1961869.1"/>
    </source>
</evidence>
<sequence length="94" mass="10955">MIWNYIPHVVFLGLSVGVNNLRTLFAVKLILTNFVRLLLSKNSATEVSLKPYVTLEAFSTKRSIRSMYCKEISVSVRYLTDYWRNQKLCSYDKV</sequence>
<reference evidence="1" key="1">
    <citation type="submission" date="2022-03" db="EMBL/GenBank/DDBJ databases">
        <authorList>
            <person name="Sayadi A."/>
        </authorList>
    </citation>
    <scope>NUCLEOTIDE SEQUENCE</scope>
</reference>
<accession>A0A9P0JV53</accession>
<name>A0A9P0JV53_ACAOB</name>
<gene>
    <name evidence="1" type="ORF">ACAOBT_LOCUS4381</name>
</gene>
<organism evidence="1 2">
    <name type="scientific">Acanthoscelides obtectus</name>
    <name type="common">Bean weevil</name>
    <name type="synonym">Bruchus obtectus</name>
    <dbReference type="NCBI Taxonomy" id="200917"/>
    <lineage>
        <taxon>Eukaryota</taxon>
        <taxon>Metazoa</taxon>
        <taxon>Ecdysozoa</taxon>
        <taxon>Arthropoda</taxon>
        <taxon>Hexapoda</taxon>
        <taxon>Insecta</taxon>
        <taxon>Pterygota</taxon>
        <taxon>Neoptera</taxon>
        <taxon>Endopterygota</taxon>
        <taxon>Coleoptera</taxon>
        <taxon>Polyphaga</taxon>
        <taxon>Cucujiformia</taxon>
        <taxon>Chrysomeloidea</taxon>
        <taxon>Chrysomelidae</taxon>
        <taxon>Bruchinae</taxon>
        <taxon>Bruchini</taxon>
        <taxon>Acanthoscelides</taxon>
    </lineage>
</organism>